<dbReference type="CDD" id="cd18790">
    <property type="entry name" value="SF2_C_UvrB"/>
    <property type="match status" value="1"/>
</dbReference>
<feature type="domain" description="UVR" evidence="14">
    <location>
        <begin position="615"/>
        <end position="650"/>
    </location>
</feature>
<dbReference type="Gene3D" id="4.10.860.10">
    <property type="entry name" value="UVR domain"/>
    <property type="match status" value="1"/>
</dbReference>
<dbReference type="SUPFAM" id="SSF52540">
    <property type="entry name" value="P-loop containing nucleoside triphosphate hydrolases"/>
    <property type="match status" value="2"/>
</dbReference>
<evidence type="ECO:0000256" key="6">
    <source>
        <dbReference type="ARBA" id="ARBA00022769"/>
    </source>
</evidence>
<dbReference type="AlphaFoldDB" id="A0A9D2D7V2"/>
<evidence type="ECO:0000256" key="8">
    <source>
        <dbReference type="ARBA" id="ARBA00022881"/>
    </source>
</evidence>
<dbReference type="InterPro" id="IPR014001">
    <property type="entry name" value="Helicase_ATP-bd"/>
</dbReference>
<accession>A0A9D2D7V2</accession>
<evidence type="ECO:0000256" key="9">
    <source>
        <dbReference type="ARBA" id="ARBA00023204"/>
    </source>
</evidence>
<keyword evidence="7 12" id="KW-0067">ATP-binding</keyword>
<comment type="caution">
    <text evidence="17">The sequence shown here is derived from an EMBL/GenBank/DDBJ whole genome shotgun (WGS) entry which is preliminary data.</text>
</comment>
<keyword evidence="17" id="KW-0378">Hydrolase</keyword>
<proteinExistence type="inferred from homology"/>
<keyword evidence="5 12" id="KW-0227">DNA damage</keyword>
<comment type="similarity">
    <text evidence="2 12 13">Belongs to the UvrB family.</text>
</comment>
<evidence type="ECO:0000256" key="12">
    <source>
        <dbReference type="HAMAP-Rule" id="MF_00204"/>
    </source>
</evidence>
<reference evidence="17" key="1">
    <citation type="journal article" date="2021" name="PeerJ">
        <title>Extensive microbial diversity within the chicken gut microbiome revealed by metagenomics and culture.</title>
        <authorList>
            <person name="Gilroy R."/>
            <person name="Ravi A."/>
            <person name="Getino M."/>
            <person name="Pursley I."/>
            <person name="Horton D.L."/>
            <person name="Alikhan N.F."/>
            <person name="Baker D."/>
            <person name="Gharbi K."/>
            <person name="Hall N."/>
            <person name="Watson M."/>
            <person name="Adriaenssens E.M."/>
            <person name="Foster-Nyarko E."/>
            <person name="Jarju S."/>
            <person name="Secka A."/>
            <person name="Antonio M."/>
            <person name="Oren A."/>
            <person name="Chaudhuri R.R."/>
            <person name="La Ragione R."/>
            <person name="Hildebrand F."/>
            <person name="Pallen M.J."/>
        </authorList>
    </citation>
    <scope>NUCLEOTIDE SEQUENCE</scope>
    <source>
        <strain evidence="17">CHK192-19661</strain>
    </source>
</reference>
<sequence length="654" mass="74185">MADFDLVAPYKPTGDQPQAIEKLTEGVLDGIRTQVLVGVTGSGKTFTMANVIKNVGRPTLVIAHNKTLAAQLCNEFREFFPHNRVEYFVSYYDYYQPESYIPSTDTYIEKDMSVNDEIDKLRNSATASLGERDDVVVVASVSCIYGLGAPEEYFDLAVSLRPGDEISRDELIRRLIELQYERKDIDFTRSSFRVRGDIVEIFPAGNSEIAIRVEFFGDEIDRLCEEEVVTGKVTAELKHACIFPASHYAVGSQKMQAALAAIERDLEDEVKAFRDDGKLLEAQRLEQRTRYDLEMMREVGYCSGVENYSRYFDGRKPGEPSFTLLDYFPENFLVFIDESHMTLPQIRAMYHGDLSRKTNLVNYGFRMRSAYDNRPLTFEEFDARVPQMICVSATPAEYEMKEAGQVVEQIIRPTGLLDPEIEVRPVKGQIDDLYGEIKKTTESGGRVLITTLTKRMAENLTDYLKESGIKVRYMHSDIDTLERIDIVNGLRSGEFDVLCGINLLREGLDMPEVKLVAILDADKEGFLRSDTSLIQTIGRAARNAEGRVIMYADGITGSMKRAIDETNRRRAAQKAYNEAHGIVPKTIIKEIRSTIGITQKKKAQSADKIRPEDIPDEIEKLKALMKVASNQLDFERAIEIRDTINQLKKRLYGR</sequence>
<keyword evidence="6 12" id="KW-0228">DNA excision</keyword>
<dbReference type="InterPro" id="IPR036876">
    <property type="entry name" value="UVR_dom_sf"/>
</dbReference>
<evidence type="ECO:0000313" key="17">
    <source>
        <dbReference type="EMBL" id="HIZ10070.1"/>
    </source>
</evidence>
<dbReference type="PANTHER" id="PTHR24029:SF0">
    <property type="entry name" value="UVRABC SYSTEM PROTEIN B"/>
    <property type="match status" value="1"/>
</dbReference>
<dbReference type="GO" id="GO:0006289">
    <property type="term" value="P:nucleotide-excision repair"/>
    <property type="evidence" value="ECO:0007669"/>
    <property type="project" value="UniProtKB-UniRule"/>
</dbReference>
<dbReference type="GO" id="GO:0016887">
    <property type="term" value="F:ATP hydrolysis activity"/>
    <property type="evidence" value="ECO:0007669"/>
    <property type="project" value="InterPro"/>
</dbReference>
<feature type="domain" description="Helicase ATP-binding" evidence="15">
    <location>
        <begin position="25"/>
        <end position="159"/>
    </location>
</feature>
<dbReference type="CDD" id="cd17916">
    <property type="entry name" value="DEXHc_UvrB"/>
    <property type="match status" value="1"/>
</dbReference>
<dbReference type="Pfam" id="PF00271">
    <property type="entry name" value="Helicase_C"/>
    <property type="match status" value="1"/>
</dbReference>
<dbReference type="Pfam" id="PF04851">
    <property type="entry name" value="ResIII"/>
    <property type="match status" value="1"/>
</dbReference>
<evidence type="ECO:0000256" key="3">
    <source>
        <dbReference type="ARBA" id="ARBA00022490"/>
    </source>
</evidence>
<evidence type="ECO:0000256" key="1">
    <source>
        <dbReference type="ARBA" id="ARBA00004496"/>
    </source>
</evidence>
<keyword evidence="3 12" id="KW-0963">Cytoplasm</keyword>
<keyword evidence="12 13" id="KW-0742">SOS response</keyword>
<evidence type="ECO:0000256" key="7">
    <source>
        <dbReference type="ARBA" id="ARBA00022840"/>
    </source>
</evidence>
<evidence type="ECO:0000256" key="4">
    <source>
        <dbReference type="ARBA" id="ARBA00022741"/>
    </source>
</evidence>
<dbReference type="Proteomes" id="UP000824025">
    <property type="component" value="Unassembled WGS sequence"/>
</dbReference>
<dbReference type="GO" id="GO:0003677">
    <property type="term" value="F:DNA binding"/>
    <property type="evidence" value="ECO:0007669"/>
    <property type="project" value="UniProtKB-UniRule"/>
</dbReference>
<dbReference type="InterPro" id="IPR001650">
    <property type="entry name" value="Helicase_C-like"/>
</dbReference>
<dbReference type="EMBL" id="DXCF01000032">
    <property type="protein sequence ID" value="HIZ10070.1"/>
    <property type="molecule type" value="Genomic_DNA"/>
</dbReference>
<dbReference type="PROSITE" id="PS51192">
    <property type="entry name" value="HELICASE_ATP_BIND_1"/>
    <property type="match status" value="1"/>
</dbReference>
<dbReference type="PROSITE" id="PS51194">
    <property type="entry name" value="HELICASE_CTER"/>
    <property type="match status" value="1"/>
</dbReference>
<dbReference type="GO" id="GO:0005737">
    <property type="term" value="C:cytoplasm"/>
    <property type="evidence" value="ECO:0007669"/>
    <property type="project" value="UniProtKB-SubCell"/>
</dbReference>
<evidence type="ECO:0000256" key="5">
    <source>
        <dbReference type="ARBA" id="ARBA00022763"/>
    </source>
</evidence>
<dbReference type="PROSITE" id="PS50151">
    <property type="entry name" value="UVR"/>
    <property type="match status" value="1"/>
</dbReference>
<dbReference type="InterPro" id="IPR027417">
    <property type="entry name" value="P-loop_NTPase"/>
</dbReference>
<protein>
    <recommendedName>
        <fullName evidence="11 12">UvrABC system protein B</fullName>
        <shortName evidence="12">Protein UvrB</shortName>
    </recommendedName>
    <alternativeName>
        <fullName evidence="12">Excinuclease ABC subunit B</fullName>
    </alternativeName>
</protein>
<dbReference type="NCBIfam" id="TIGR00631">
    <property type="entry name" value="uvrb"/>
    <property type="match status" value="1"/>
</dbReference>
<comment type="domain">
    <text evidence="12">The beta-hairpin motif is involved in DNA binding.</text>
</comment>
<comment type="subcellular location">
    <subcellularLocation>
        <location evidence="1 12 13">Cytoplasm</location>
    </subcellularLocation>
</comment>
<dbReference type="InterPro" id="IPR001943">
    <property type="entry name" value="UVR_dom"/>
</dbReference>
<dbReference type="SUPFAM" id="SSF46600">
    <property type="entry name" value="C-terminal UvrC-binding domain of UvrB"/>
    <property type="match status" value="1"/>
</dbReference>
<dbReference type="Gene3D" id="3.40.50.300">
    <property type="entry name" value="P-loop containing nucleotide triphosphate hydrolases"/>
    <property type="match status" value="3"/>
</dbReference>
<evidence type="ECO:0000256" key="11">
    <source>
        <dbReference type="ARBA" id="ARBA00029504"/>
    </source>
</evidence>
<evidence type="ECO:0000259" key="16">
    <source>
        <dbReference type="PROSITE" id="PS51194"/>
    </source>
</evidence>
<dbReference type="InterPro" id="IPR024759">
    <property type="entry name" value="UvrB_YAD/RRR_dom"/>
</dbReference>
<evidence type="ECO:0000259" key="14">
    <source>
        <dbReference type="PROSITE" id="PS50151"/>
    </source>
</evidence>
<feature type="domain" description="Helicase C-terminal" evidence="16">
    <location>
        <begin position="429"/>
        <end position="591"/>
    </location>
</feature>
<dbReference type="PANTHER" id="PTHR24029">
    <property type="entry name" value="UVRABC SYSTEM PROTEIN B"/>
    <property type="match status" value="1"/>
</dbReference>
<dbReference type="HAMAP" id="MF_00204">
    <property type="entry name" value="UvrB"/>
    <property type="match status" value="1"/>
</dbReference>
<comment type="subunit">
    <text evidence="10 12 13">Forms a heterotetramer with UvrA during the search for lesions. Interacts with UvrC in an incision complex.</text>
</comment>
<dbReference type="InterPro" id="IPR006935">
    <property type="entry name" value="Helicase/UvrB_N"/>
</dbReference>
<dbReference type="Pfam" id="PF17757">
    <property type="entry name" value="UvrB_inter"/>
    <property type="match status" value="1"/>
</dbReference>
<dbReference type="SMART" id="SM00490">
    <property type="entry name" value="HELICc"/>
    <property type="match status" value="1"/>
</dbReference>
<feature type="short sequence motif" description="Beta-hairpin" evidence="12">
    <location>
        <begin position="91"/>
        <end position="114"/>
    </location>
</feature>
<dbReference type="Pfam" id="PF12344">
    <property type="entry name" value="UvrB"/>
    <property type="match status" value="1"/>
</dbReference>
<organism evidence="17 18">
    <name type="scientific">Candidatus Borkfalkia avicola</name>
    <dbReference type="NCBI Taxonomy" id="2838503"/>
    <lineage>
        <taxon>Bacteria</taxon>
        <taxon>Bacillati</taxon>
        <taxon>Bacillota</taxon>
        <taxon>Clostridia</taxon>
        <taxon>Christensenellales</taxon>
        <taxon>Christensenellaceae</taxon>
        <taxon>Candidatus Borkfalkia</taxon>
    </lineage>
</organism>
<dbReference type="GO" id="GO:0009381">
    <property type="term" value="F:excinuclease ABC activity"/>
    <property type="evidence" value="ECO:0007669"/>
    <property type="project" value="UniProtKB-UniRule"/>
</dbReference>
<gene>
    <name evidence="12 17" type="primary">uvrB</name>
    <name evidence="17" type="ORF">H9726_06245</name>
</gene>
<evidence type="ECO:0000313" key="18">
    <source>
        <dbReference type="Proteomes" id="UP000824025"/>
    </source>
</evidence>
<keyword evidence="8 12" id="KW-0267">Excision nuclease</keyword>
<dbReference type="InterPro" id="IPR004807">
    <property type="entry name" value="UvrB"/>
</dbReference>
<dbReference type="GO" id="GO:0009432">
    <property type="term" value="P:SOS response"/>
    <property type="evidence" value="ECO:0007669"/>
    <property type="project" value="UniProtKB-UniRule"/>
</dbReference>
<comment type="function">
    <text evidence="12">The UvrABC repair system catalyzes the recognition and processing of DNA lesions. A damage recognition complex composed of 2 UvrA and 2 UvrB subunits scans DNA for abnormalities. Upon binding of the UvrA(2)B(2) complex to a putative damaged site, the DNA wraps around one UvrB monomer. DNA wrap is dependent on ATP binding by UvrB and probably causes local melting of the DNA helix, facilitating insertion of UvrB beta-hairpin between the DNA strands. Then UvrB probes one DNA strand for the presence of a lesion. If a lesion is found the UvrA subunits dissociate and the UvrB-DNA preincision complex is formed. This complex is subsequently bound by UvrC and the second UvrB is released. If no lesion is found, the DNA wraps around the other UvrB subunit that will check the other stand for damage.</text>
</comment>
<dbReference type="GO" id="GO:0005524">
    <property type="term" value="F:ATP binding"/>
    <property type="evidence" value="ECO:0007669"/>
    <property type="project" value="UniProtKB-UniRule"/>
</dbReference>
<evidence type="ECO:0000256" key="10">
    <source>
        <dbReference type="ARBA" id="ARBA00026033"/>
    </source>
</evidence>
<reference evidence="17" key="2">
    <citation type="submission" date="2021-04" db="EMBL/GenBank/DDBJ databases">
        <authorList>
            <person name="Gilroy R."/>
        </authorList>
    </citation>
    <scope>NUCLEOTIDE SEQUENCE</scope>
    <source>
        <strain evidence="17">CHK192-19661</strain>
    </source>
</reference>
<evidence type="ECO:0000259" key="15">
    <source>
        <dbReference type="PROSITE" id="PS51192"/>
    </source>
</evidence>
<dbReference type="Pfam" id="PF02151">
    <property type="entry name" value="UVR"/>
    <property type="match status" value="1"/>
</dbReference>
<dbReference type="InterPro" id="IPR041471">
    <property type="entry name" value="UvrB_inter"/>
</dbReference>
<keyword evidence="4 12" id="KW-0547">Nucleotide-binding</keyword>
<evidence type="ECO:0000256" key="2">
    <source>
        <dbReference type="ARBA" id="ARBA00008533"/>
    </source>
</evidence>
<dbReference type="GO" id="GO:0009380">
    <property type="term" value="C:excinuclease repair complex"/>
    <property type="evidence" value="ECO:0007669"/>
    <property type="project" value="InterPro"/>
</dbReference>
<name>A0A9D2D7V2_9FIRM</name>
<keyword evidence="9 12" id="KW-0234">DNA repair</keyword>
<feature type="binding site" evidence="12">
    <location>
        <begin position="38"/>
        <end position="45"/>
    </location>
    <ligand>
        <name>ATP</name>
        <dbReference type="ChEBI" id="CHEBI:30616"/>
    </ligand>
</feature>
<dbReference type="SMART" id="SM00487">
    <property type="entry name" value="DEXDc"/>
    <property type="match status" value="1"/>
</dbReference>
<evidence type="ECO:0000256" key="13">
    <source>
        <dbReference type="RuleBase" id="RU003587"/>
    </source>
</evidence>
<dbReference type="NCBIfam" id="NF003673">
    <property type="entry name" value="PRK05298.1"/>
    <property type="match status" value="1"/>
</dbReference>